<evidence type="ECO:0000313" key="8">
    <source>
        <dbReference type="EMBL" id="PIL38898.1"/>
    </source>
</evidence>
<keyword evidence="4 7" id="KW-1133">Transmembrane helix</keyword>
<feature type="region of interest" description="Disordered" evidence="6">
    <location>
        <begin position="168"/>
        <end position="188"/>
    </location>
</feature>
<evidence type="ECO:0000256" key="5">
    <source>
        <dbReference type="ARBA" id="ARBA00023136"/>
    </source>
</evidence>
<dbReference type="OrthoDB" id="9766860at2"/>
<name>A0A2G8SZL8_9BURK</name>
<dbReference type="EMBL" id="PDOB01000027">
    <property type="protein sequence ID" value="PIL38898.1"/>
    <property type="molecule type" value="Genomic_DNA"/>
</dbReference>
<keyword evidence="9" id="KW-1185">Reference proteome</keyword>
<comment type="similarity">
    <text evidence="2">Belongs to the TrbI/VirB10 family.</text>
</comment>
<dbReference type="Gene3D" id="2.40.128.260">
    <property type="entry name" value="Type IV secretion system, VirB10/TraB/TrbI"/>
    <property type="match status" value="1"/>
</dbReference>
<dbReference type="AlphaFoldDB" id="A0A2G8SZL8"/>
<evidence type="ECO:0000256" key="4">
    <source>
        <dbReference type="ARBA" id="ARBA00022989"/>
    </source>
</evidence>
<dbReference type="CDD" id="cd16429">
    <property type="entry name" value="VirB10"/>
    <property type="match status" value="1"/>
</dbReference>
<evidence type="ECO:0000256" key="1">
    <source>
        <dbReference type="ARBA" id="ARBA00004167"/>
    </source>
</evidence>
<proteinExistence type="inferred from homology"/>
<organism evidence="8 9">
    <name type="scientific">Massilia psychrophila</name>
    <dbReference type="NCBI Taxonomy" id="1603353"/>
    <lineage>
        <taxon>Bacteria</taxon>
        <taxon>Pseudomonadati</taxon>
        <taxon>Pseudomonadota</taxon>
        <taxon>Betaproteobacteria</taxon>
        <taxon>Burkholderiales</taxon>
        <taxon>Oxalobacteraceae</taxon>
        <taxon>Telluria group</taxon>
        <taxon>Massilia</taxon>
    </lineage>
</organism>
<protein>
    <submittedName>
        <fullName evidence="8">Conjugal transfer protein TrbI</fullName>
    </submittedName>
</protein>
<evidence type="ECO:0000256" key="6">
    <source>
        <dbReference type="SAM" id="MobiDB-lite"/>
    </source>
</evidence>
<evidence type="ECO:0000256" key="7">
    <source>
        <dbReference type="SAM" id="Phobius"/>
    </source>
</evidence>
<gene>
    <name evidence="8" type="ORF">CR103_15690</name>
</gene>
<feature type="transmembrane region" description="Helical" evidence="7">
    <location>
        <begin position="25"/>
        <end position="46"/>
    </location>
</feature>
<accession>A0A2G8SZL8</accession>
<evidence type="ECO:0000256" key="2">
    <source>
        <dbReference type="ARBA" id="ARBA00010265"/>
    </source>
</evidence>
<dbReference type="GO" id="GO:0016020">
    <property type="term" value="C:membrane"/>
    <property type="evidence" value="ECO:0007669"/>
    <property type="project" value="UniProtKB-SubCell"/>
</dbReference>
<dbReference type="InterPro" id="IPR042217">
    <property type="entry name" value="T4SS_VirB10/TrbI"/>
</dbReference>
<evidence type="ECO:0000313" key="9">
    <source>
        <dbReference type="Proteomes" id="UP000228593"/>
    </source>
</evidence>
<dbReference type="Proteomes" id="UP000228593">
    <property type="component" value="Unassembled WGS sequence"/>
</dbReference>
<reference evidence="8 9" key="1">
    <citation type="submission" date="2017-10" db="EMBL/GenBank/DDBJ databases">
        <title>Massilia psychrophilum sp. nov., a novel purple-pigmented bacterium isolated from Tianshan glacier, Xinjiang Municipality, China.</title>
        <authorList>
            <person name="Wang H."/>
        </authorList>
    </citation>
    <scope>NUCLEOTIDE SEQUENCE [LARGE SCALE GENOMIC DNA]</scope>
    <source>
        <strain evidence="8 9">JCM 30813</strain>
    </source>
</reference>
<feature type="region of interest" description="Disordered" evidence="6">
    <location>
        <begin position="262"/>
        <end position="281"/>
    </location>
</feature>
<comment type="subcellular location">
    <subcellularLocation>
        <location evidence="1">Membrane</location>
        <topology evidence="1">Single-pass membrane protein</topology>
    </subcellularLocation>
</comment>
<keyword evidence="5 7" id="KW-0472">Membrane</keyword>
<keyword evidence="3 7" id="KW-0812">Transmembrane</keyword>
<sequence length="478" mass="50171">MSEDQMLPDASPGIPSGGIRRVNNMPVYIVGTLIAVFLLIMVLVAMDRAKNQNRSAEQQQVKAGTTTMFAKELAGDRKDGIIQAQAGAAPAGPDLAAAGQPGSIPIARPVNLDLPPAPPTSQGNFVQGQGQGQGSRSAGDEEAARLHMMKLQKFDEAAKARTSIQVGVARSPGSAPGAGAAPSRAPASNDETLARLAAVRQQIEAATRDDPTAAYQARVQQLQQLQLLQAGAAGSAGGAGVGRGGGAAPQLVQANAARNDVSNYAGAGQGDRWRLESQPEAPRTPYELRSGFVIPALLISGINSELPGTIMAQVSQDVYDTPTGKWKLIPQGSRLQGSYASEVVYGQSRVLVAWQRIIFPDGKAMDIGAMPGADSAGYSGFRDQVNNHYLRTFGSAFLMSAVTAGIAKSQPQSTPFGSPSFESALSQAVGQQLGQVTAQLIAKNLNISPTLEIRPGYRFNVIVTKDMTFSKPYQPFDY</sequence>
<feature type="region of interest" description="Disordered" evidence="6">
    <location>
        <begin position="91"/>
        <end position="142"/>
    </location>
</feature>
<evidence type="ECO:0000256" key="3">
    <source>
        <dbReference type="ARBA" id="ARBA00022692"/>
    </source>
</evidence>
<feature type="compositionally biased region" description="Low complexity" evidence="6">
    <location>
        <begin position="169"/>
        <end position="188"/>
    </location>
</feature>
<comment type="caution">
    <text evidence="8">The sequence shown here is derived from an EMBL/GenBank/DDBJ whole genome shotgun (WGS) entry which is preliminary data.</text>
</comment>
<feature type="compositionally biased region" description="Low complexity" evidence="6">
    <location>
        <begin position="91"/>
        <end position="102"/>
    </location>
</feature>
<dbReference type="InterPro" id="IPR005498">
    <property type="entry name" value="T4SS_VirB10/TraB/TrbI"/>
</dbReference>
<dbReference type="Pfam" id="PF03743">
    <property type="entry name" value="TrbI"/>
    <property type="match status" value="1"/>
</dbReference>